<dbReference type="OrthoDB" id="18412at2759"/>
<organism evidence="2 3">
    <name type="scientific">Coemansia interrupta</name>
    <dbReference type="NCBI Taxonomy" id="1126814"/>
    <lineage>
        <taxon>Eukaryota</taxon>
        <taxon>Fungi</taxon>
        <taxon>Fungi incertae sedis</taxon>
        <taxon>Zoopagomycota</taxon>
        <taxon>Kickxellomycotina</taxon>
        <taxon>Kickxellomycetes</taxon>
        <taxon>Kickxellales</taxon>
        <taxon>Kickxellaceae</taxon>
        <taxon>Coemansia</taxon>
    </lineage>
</organism>
<feature type="compositionally biased region" description="Acidic residues" evidence="1">
    <location>
        <begin position="22"/>
        <end position="38"/>
    </location>
</feature>
<accession>A0A9W8HQB8</accession>
<name>A0A9W8HQB8_9FUNG</name>
<feature type="region of interest" description="Disordered" evidence="1">
    <location>
        <begin position="13"/>
        <end position="38"/>
    </location>
</feature>
<dbReference type="PANTHER" id="PTHR15555:SF0">
    <property type="entry name" value="ZINC FINGER HIT DOMAIN-CONTAINING PROTEIN 2"/>
    <property type="match status" value="1"/>
</dbReference>
<evidence type="ECO:0000313" key="3">
    <source>
        <dbReference type="Proteomes" id="UP001140172"/>
    </source>
</evidence>
<reference evidence="2" key="1">
    <citation type="submission" date="2022-07" db="EMBL/GenBank/DDBJ databases">
        <title>Phylogenomic reconstructions and comparative analyses of Kickxellomycotina fungi.</title>
        <authorList>
            <person name="Reynolds N.K."/>
            <person name="Stajich J.E."/>
            <person name="Barry K."/>
            <person name="Grigoriev I.V."/>
            <person name="Crous P."/>
            <person name="Smith M.E."/>
        </authorList>
    </citation>
    <scope>NUCLEOTIDE SEQUENCE</scope>
    <source>
        <strain evidence="2">BCRC 34489</strain>
    </source>
</reference>
<comment type="caution">
    <text evidence="2">The sequence shown here is derived from an EMBL/GenBank/DDBJ whole genome shotgun (WGS) entry which is preliminary data.</text>
</comment>
<dbReference type="AlphaFoldDB" id="A0A9W8HQB8"/>
<evidence type="ECO:0000313" key="2">
    <source>
        <dbReference type="EMBL" id="KAJ2786612.1"/>
    </source>
</evidence>
<gene>
    <name evidence="2" type="primary">ZNHIT2</name>
    <name evidence="2" type="ORF">GGI15_001386</name>
</gene>
<keyword evidence="3" id="KW-1185">Reference proteome</keyword>
<protein>
    <submittedName>
        <fullName evidence="2">Zinc finger HIT domain-containing protein 2</fullName>
    </submittedName>
</protein>
<sequence length="351" mass="39686">MYELVQRFREQVDDDSAKINEIEDEDHDSNDDDEDDDEISLEHRFKGIDLNDGTDQTSDIWSRLTEREKEEFLEMINKGDISEIILPWSPWWLSKSTKPAITEVGLDEADHIPAISNIGVPVQQLTKKVHPSVIFQIIHVSIAYVYMMRHTNGEPRGENLISAYKDMVKVAPLLISKTAEVHQSTQEVLATAFCNIDIELPAQTKIALLSDMTAIFGTPRFVAAMMSDVYSLATEALSDPERLKTSGLKKSVVKNTERRVYFLLSVVLQMLSDTTAWEFITADIAMVKRRFESEELTLPLSAYSMVWLSGIWNSTFHLGGIGCNNDCIFSNPVNLFWAVEMGTNSMRDAIP</sequence>
<proteinExistence type="predicted"/>
<dbReference type="InterPro" id="IPR039646">
    <property type="entry name" value="ZNHIT2"/>
</dbReference>
<evidence type="ECO:0000256" key="1">
    <source>
        <dbReference type="SAM" id="MobiDB-lite"/>
    </source>
</evidence>
<dbReference type="PANTHER" id="PTHR15555">
    <property type="entry name" value="ZINC FINGER HIT DOMAIN CONTAINING PROTEIN 2 PROTEIN FON -RELATED"/>
    <property type="match status" value="1"/>
</dbReference>
<dbReference type="Proteomes" id="UP001140172">
    <property type="component" value="Unassembled WGS sequence"/>
</dbReference>
<dbReference type="EMBL" id="JANBUM010000052">
    <property type="protein sequence ID" value="KAJ2786612.1"/>
    <property type="molecule type" value="Genomic_DNA"/>
</dbReference>